<dbReference type="SUPFAM" id="SSF46955">
    <property type="entry name" value="Putative DNA-binding domain"/>
    <property type="match status" value="1"/>
</dbReference>
<gene>
    <name evidence="2" type="ORF">B5D07_02660</name>
</gene>
<dbReference type="NCBIfam" id="TIGR01764">
    <property type="entry name" value="excise"/>
    <property type="match status" value="1"/>
</dbReference>
<proteinExistence type="predicted"/>
<dbReference type="InterPro" id="IPR010093">
    <property type="entry name" value="SinI_DNA-bd"/>
</dbReference>
<evidence type="ECO:0000313" key="2">
    <source>
        <dbReference type="EMBL" id="OPG88946.1"/>
    </source>
</evidence>
<evidence type="ECO:0000259" key="1">
    <source>
        <dbReference type="Pfam" id="PF12728"/>
    </source>
</evidence>
<dbReference type="RefSeq" id="WP_079375934.1">
    <property type="nucleotide sequence ID" value="NZ_MWVS01000031.1"/>
</dbReference>
<dbReference type="InterPro" id="IPR041657">
    <property type="entry name" value="HTH_17"/>
</dbReference>
<dbReference type="Gene3D" id="1.10.1660.10">
    <property type="match status" value="1"/>
</dbReference>
<accession>A0A1V4FMC4</accession>
<evidence type="ECO:0000313" key="3">
    <source>
        <dbReference type="Proteomes" id="UP000189795"/>
    </source>
</evidence>
<sequence>MNYYDGVQRKSKIYFFEPFSKKIKEGENVQAEIKLSPELEDALKAAINTAAQKIVDDSKSKNNKWPMYMNKGTAAKYLGISYNTLSTWMDEEKVPYKHIAGSYRFNRNDLDKFMATE</sequence>
<dbReference type="Proteomes" id="UP000189795">
    <property type="component" value="Unassembled WGS sequence"/>
</dbReference>
<feature type="domain" description="Helix-turn-helix" evidence="1">
    <location>
        <begin position="74"/>
        <end position="115"/>
    </location>
</feature>
<dbReference type="InterPro" id="IPR009061">
    <property type="entry name" value="DNA-bd_dom_put_sf"/>
</dbReference>
<dbReference type="GO" id="GO:0003677">
    <property type="term" value="F:DNA binding"/>
    <property type="evidence" value="ECO:0007669"/>
    <property type="project" value="InterPro"/>
</dbReference>
<dbReference type="Pfam" id="PF12728">
    <property type="entry name" value="HTH_17"/>
    <property type="match status" value="1"/>
</dbReference>
<comment type="caution">
    <text evidence="2">The sequence shown here is derived from an EMBL/GenBank/DDBJ whole genome shotgun (WGS) entry which is preliminary data.</text>
</comment>
<dbReference type="EMBL" id="MWVS01000031">
    <property type="protein sequence ID" value="OPG88946.1"/>
    <property type="molecule type" value="Genomic_DNA"/>
</dbReference>
<reference evidence="2 3" key="1">
    <citation type="submission" date="2017-03" db="EMBL/GenBank/DDBJ databases">
        <title>Antibiotic resistance of probiotic microorganisms.</title>
        <authorList>
            <person name="Sanudo A.I."/>
            <person name="Olivares M."/>
            <person name="Banuelos O."/>
        </authorList>
    </citation>
    <scope>NUCLEOTIDE SEQUENCE [LARGE SCALE GENOMIC DNA]</scope>
    <source>
        <strain evidence="2 3">CECT8605</strain>
    </source>
</reference>
<organism evidence="2 3">
    <name type="scientific">Limosilactobacillus reuteri</name>
    <name type="common">Lactobacillus reuteri</name>
    <dbReference type="NCBI Taxonomy" id="1598"/>
    <lineage>
        <taxon>Bacteria</taxon>
        <taxon>Bacillati</taxon>
        <taxon>Bacillota</taxon>
        <taxon>Bacilli</taxon>
        <taxon>Lactobacillales</taxon>
        <taxon>Lactobacillaceae</taxon>
        <taxon>Limosilactobacillus</taxon>
    </lineage>
</organism>
<protein>
    <recommendedName>
        <fullName evidence="1">Helix-turn-helix domain-containing protein</fullName>
    </recommendedName>
</protein>
<name>A0A1V4FMC4_LIMRT</name>
<dbReference type="AlphaFoldDB" id="A0A1V4FMC4"/>